<dbReference type="InterPro" id="IPR024478">
    <property type="entry name" value="HlyB_4HB_MCP"/>
</dbReference>
<dbReference type="SMART" id="SM00304">
    <property type="entry name" value="HAMP"/>
    <property type="match status" value="1"/>
</dbReference>
<dbReference type="GO" id="GO:0007165">
    <property type="term" value="P:signal transduction"/>
    <property type="evidence" value="ECO:0007669"/>
    <property type="project" value="UniProtKB-KW"/>
</dbReference>
<comment type="similarity">
    <text evidence="4">Belongs to the methyl-accepting chemotaxis (MCP) protein family.</text>
</comment>
<dbReference type="PANTHER" id="PTHR32089:SF112">
    <property type="entry name" value="LYSOZYME-LIKE PROTEIN-RELATED"/>
    <property type="match status" value="1"/>
</dbReference>
<dbReference type="InterPro" id="IPR004089">
    <property type="entry name" value="MCPsignal_dom"/>
</dbReference>
<evidence type="ECO:0000256" key="3">
    <source>
        <dbReference type="ARBA" id="ARBA00023224"/>
    </source>
</evidence>
<feature type="domain" description="HAMP" evidence="8">
    <location>
        <begin position="229"/>
        <end position="281"/>
    </location>
</feature>
<dbReference type="PROSITE" id="PS50111">
    <property type="entry name" value="CHEMOTAXIS_TRANSDUC_2"/>
    <property type="match status" value="1"/>
</dbReference>
<evidence type="ECO:0000256" key="2">
    <source>
        <dbReference type="ARBA" id="ARBA00022989"/>
    </source>
</evidence>
<dbReference type="EMBL" id="SGXD01000003">
    <property type="protein sequence ID" value="RZS86831.1"/>
    <property type="molecule type" value="Genomic_DNA"/>
</dbReference>
<dbReference type="PANTHER" id="PTHR32089">
    <property type="entry name" value="METHYL-ACCEPTING CHEMOTAXIS PROTEIN MCPB"/>
    <property type="match status" value="1"/>
</dbReference>
<protein>
    <submittedName>
        <fullName evidence="9">Methyl-accepting chemotaxis protein</fullName>
    </submittedName>
</protein>
<dbReference type="AlphaFoldDB" id="A0A4Q7NNM2"/>
<dbReference type="SUPFAM" id="SSF58104">
    <property type="entry name" value="Methyl-accepting chemotaxis protein (MCP) signaling domain"/>
    <property type="match status" value="1"/>
</dbReference>
<gene>
    <name evidence="9" type="ORF">EV189_2247</name>
</gene>
<dbReference type="Proteomes" id="UP000293638">
    <property type="component" value="Unassembled WGS sequence"/>
</dbReference>
<dbReference type="PROSITE" id="PS50885">
    <property type="entry name" value="HAMP"/>
    <property type="match status" value="1"/>
</dbReference>
<dbReference type="CDD" id="cd06225">
    <property type="entry name" value="HAMP"/>
    <property type="match status" value="1"/>
</dbReference>
<proteinExistence type="inferred from homology"/>
<feature type="domain" description="Methyl-accepting transducer" evidence="7">
    <location>
        <begin position="286"/>
        <end position="515"/>
    </location>
</feature>
<keyword evidence="1 6" id="KW-0812">Transmembrane</keyword>
<evidence type="ECO:0000256" key="6">
    <source>
        <dbReference type="SAM" id="Phobius"/>
    </source>
</evidence>
<evidence type="ECO:0000259" key="7">
    <source>
        <dbReference type="PROSITE" id="PS50111"/>
    </source>
</evidence>
<evidence type="ECO:0000259" key="8">
    <source>
        <dbReference type="PROSITE" id="PS50885"/>
    </source>
</evidence>
<dbReference type="Pfam" id="PF00672">
    <property type="entry name" value="HAMP"/>
    <property type="match status" value="1"/>
</dbReference>
<keyword evidence="3 5" id="KW-0807">Transducer</keyword>
<feature type="transmembrane region" description="Helical" evidence="6">
    <location>
        <begin position="208"/>
        <end position="228"/>
    </location>
</feature>
<dbReference type="InterPro" id="IPR003660">
    <property type="entry name" value="HAMP_dom"/>
</dbReference>
<dbReference type="OrthoDB" id="1115140at2"/>
<evidence type="ECO:0000256" key="4">
    <source>
        <dbReference type="ARBA" id="ARBA00029447"/>
    </source>
</evidence>
<evidence type="ECO:0000256" key="1">
    <source>
        <dbReference type="ARBA" id="ARBA00022692"/>
    </source>
</evidence>
<dbReference type="Pfam" id="PF00015">
    <property type="entry name" value="MCPsignal"/>
    <property type="match status" value="1"/>
</dbReference>
<dbReference type="Pfam" id="PF12729">
    <property type="entry name" value="4HB_MCP_1"/>
    <property type="match status" value="1"/>
</dbReference>
<reference evidence="9 10" key="1">
    <citation type="submission" date="2019-02" db="EMBL/GenBank/DDBJ databases">
        <title>Genomic Encyclopedia of Type Strains, Phase IV (KMG-IV): sequencing the most valuable type-strain genomes for metagenomic binning, comparative biology and taxonomic classification.</title>
        <authorList>
            <person name="Goeker M."/>
        </authorList>
    </citation>
    <scope>NUCLEOTIDE SEQUENCE [LARGE SCALE GENOMIC DNA]</scope>
    <source>
        <strain evidence="9 10">DSM 45622</strain>
    </source>
</reference>
<dbReference type="SMART" id="SM00283">
    <property type="entry name" value="MA"/>
    <property type="match status" value="1"/>
</dbReference>
<dbReference type="RefSeq" id="WP_130493048.1">
    <property type="nucleotide sequence ID" value="NZ_SGXD01000003.1"/>
</dbReference>
<evidence type="ECO:0000313" key="10">
    <source>
        <dbReference type="Proteomes" id="UP000293638"/>
    </source>
</evidence>
<comment type="caution">
    <text evidence="9">The sequence shown here is derived from an EMBL/GenBank/DDBJ whole genome shotgun (WGS) entry which is preliminary data.</text>
</comment>
<keyword evidence="2 6" id="KW-1133">Transmembrane helix</keyword>
<keyword evidence="10" id="KW-1185">Reference proteome</keyword>
<keyword evidence="6" id="KW-0472">Membrane</keyword>
<evidence type="ECO:0000256" key="5">
    <source>
        <dbReference type="PROSITE-ProRule" id="PRU00284"/>
    </source>
</evidence>
<feature type="transmembrane region" description="Helical" evidence="6">
    <location>
        <begin position="29"/>
        <end position="48"/>
    </location>
</feature>
<dbReference type="GO" id="GO:0016020">
    <property type="term" value="C:membrane"/>
    <property type="evidence" value="ECO:0007669"/>
    <property type="project" value="InterPro"/>
</dbReference>
<accession>A0A4Q7NNM2</accession>
<organism evidence="9 10">
    <name type="scientific">Motilibacter rhizosphaerae</name>
    <dbReference type="NCBI Taxonomy" id="598652"/>
    <lineage>
        <taxon>Bacteria</taxon>
        <taxon>Bacillati</taxon>
        <taxon>Actinomycetota</taxon>
        <taxon>Actinomycetes</taxon>
        <taxon>Motilibacterales</taxon>
        <taxon>Motilibacteraceae</taxon>
        <taxon>Motilibacter</taxon>
    </lineage>
</organism>
<dbReference type="Gene3D" id="1.10.287.950">
    <property type="entry name" value="Methyl-accepting chemotaxis protein"/>
    <property type="match status" value="1"/>
</dbReference>
<sequence>MRHVSSPVSTDPSLQHRRSFADLPVGVKVLSAIVCALVVAVTVGVNGLRALGGASSSAQSIYRSNMASTRALGHLDRAALQFRVDLANHAISTDDATMEKYLQSLTADEQAVTAALAEYDGSTPAGDPGVVRAFRGAWQGYLTLAKTRMEPAGQRNDMVGWQRLRDSEAVPLLKTMRTSLDALTASEDHAAADAAGSALSGYRSSRTLVLVLLVLGVLLATGAGVLVVRAVTRSLRRVQEVCTALAAGDLTRTAGLRSRDEVGRMGSALDVAVESLRAAVTTIEGSATSLSTASEQMSAVTTQIAASAEESSAQAQSVSAVADQVSTSVATVSAGSEEMHASIAEIGQSAAEAARVASDAVALASATTATVGQLGASSSEIGDVVKVITSIAEQTNLLALNATIEAARAGQAGKGFAVVASEVKDLAQETSRATEDIARRVQAIQADTAGAVTAIEQISDVIARISDFQTTIASAVEEQSATTAEMSRSVTEAATGTSAIASTITGVADAARSTSQGVTESQQATLELARMSGELSALVGRFRLQP</sequence>
<evidence type="ECO:0000313" key="9">
    <source>
        <dbReference type="EMBL" id="RZS86831.1"/>
    </source>
</evidence>
<name>A0A4Q7NNM2_9ACTN</name>